<evidence type="ECO:0000313" key="5">
    <source>
        <dbReference type="Proteomes" id="UP000077519"/>
    </source>
</evidence>
<dbReference type="InterPro" id="IPR020904">
    <property type="entry name" value="Sc_DH/Rdtase_CS"/>
</dbReference>
<dbReference type="GO" id="GO:0019290">
    <property type="term" value="P:siderophore biosynthetic process"/>
    <property type="evidence" value="ECO:0007669"/>
    <property type="project" value="InterPro"/>
</dbReference>
<keyword evidence="5" id="KW-1185">Reference proteome</keyword>
<dbReference type="InterPro" id="IPR002347">
    <property type="entry name" value="SDR_fam"/>
</dbReference>
<feature type="domain" description="Ketoreductase" evidence="3">
    <location>
        <begin position="1"/>
        <end position="170"/>
    </location>
</feature>
<sequence>MTTLVVGAGRGIGRAVALTLARAGHRLALMDSDATALAETTDCLDEATPAYTVDIRDADAVGDAIDDAEARIGPLTGLAHVAGILETGSILDSDPGAWQKTYDVNVFGLLNVVRHTGRSMRERRSGSIVVVGSNAAGVPRMSMGAYGSSKAAATMLVRILGLEVAQYGIRANIVAPGSTDTDMQRSMWPDPEDDAHARPVIEGDLATFKAGIPLGRIALPEDIADSVEFLLSDRARHITMQSLYVDGGATLRA</sequence>
<accession>A0A177YGA3</accession>
<dbReference type="EMBL" id="LVHI01000012">
    <property type="protein sequence ID" value="OAK54574.1"/>
    <property type="molecule type" value="Genomic_DNA"/>
</dbReference>
<dbReference type="Pfam" id="PF13561">
    <property type="entry name" value="adh_short_C2"/>
    <property type="match status" value="1"/>
</dbReference>
<keyword evidence="2" id="KW-0560">Oxidoreductase</keyword>
<dbReference type="PROSITE" id="PS00061">
    <property type="entry name" value="ADH_SHORT"/>
    <property type="match status" value="1"/>
</dbReference>
<dbReference type="PRINTS" id="PR01397">
    <property type="entry name" value="DHBDHDRGNASE"/>
</dbReference>
<dbReference type="Gene3D" id="3.40.50.720">
    <property type="entry name" value="NAD(P)-binding Rossmann-like Domain"/>
    <property type="match status" value="1"/>
</dbReference>
<comment type="caution">
    <text evidence="4">The sequence shown here is derived from an EMBL/GenBank/DDBJ whole genome shotgun (WGS) entry which is preliminary data.</text>
</comment>
<evidence type="ECO:0000256" key="1">
    <source>
        <dbReference type="ARBA" id="ARBA00006484"/>
    </source>
</evidence>
<dbReference type="PANTHER" id="PTHR42760:SF115">
    <property type="entry name" value="3-OXOACYL-[ACYL-CARRIER-PROTEIN] REDUCTASE FABG"/>
    <property type="match status" value="1"/>
</dbReference>
<evidence type="ECO:0000313" key="4">
    <source>
        <dbReference type="EMBL" id="OAK54574.1"/>
    </source>
</evidence>
<organism evidence="4 5">
    <name type="scientific">Rhodococcoides kyotonense</name>
    <dbReference type="NCBI Taxonomy" id="398843"/>
    <lineage>
        <taxon>Bacteria</taxon>
        <taxon>Bacillati</taxon>
        <taxon>Actinomycetota</taxon>
        <taxon>Actinomycetes</taxon>
        <taxon>Mycobacteriales</taxon>
        <taxon>Nocardiaceae</taxon>
        <taxon>Rhodococcoides</taxon>
    </lineage>
</organism>
<dbReference type="InterPro" id="IPR057326">
    <property type="entry name" value="KR_dom"/>
</dbReference>
<name>A0A177YGA3_9NOCA</name>
<dbReference type="AlphaFoldDB" id="A0A177YGA3"/>
<protein>
    <submittedName>
        <fullName evidence="4">2,3-dihydro-2,3-dihydroxybenzoate dehydrogenase</fullName>
    </submittedName>
</protein>
<evidence type="ECO:0000259" key="3">
    <source>
        <dbReference type="SMART" id="SM00822"/>
    </source>
</evidence>
<dbReference type="SUPFAM" id="SSF51735">
    <property type="entry name" value="NAD(P)-binding Rossmann-fold domains"/>
    <property type="match status" value="1"/>
</dbReference>
<dbReference type="RefSeq" id="WP_068425003.1">
    <property type="nucleotide sequence ID" value="NZ_LVHI01000012.1"/>
</dbReference>
<dbReference type="GO" id="GO:0008667">
    <property type="term" value="F:2,3-dihydro-2,3-dihydroxybenzoate dehydrogenase activity"/>
    <property type="evidence" value="ECO:0007669"/>
    <property type="project" value="InterPro"/>
</dbReference>
<dbReference type="PANTHER" id="PTHR42760">
    <property type="entry name" value="SHORT-CHAIN DEHYDROGENASES/REDUCTASES FAMILY MEMBER"/>
    <property type="match status" value="1"/>
</dbReference>
<comment type="similarity">
    <text evidence="1">Belongs to the short-chain dehydrogenases/reductases (SDR) family.</text>
</comment>
<dbReference type="SMART" id="SM00822">
    <property type="entry name" value="PKS_KR"/>
    <property type="match status" value="1"/>
</dbReference>
<proteinExistence type="inferred from homology"/>
<reference evidence="4 5" key="1">
    <citation type="submission" date="2016-03" db="EMBL/GenBank/DDBJ databases">
        <title>Genome sequence of Rhodococcus kyotonensis KB10.</title>
        <authorList>
            <person name="Jeong H."/>
            <person name="Hong C.E."/>
            <person name="Jo S.H."/>
            <person name="Park J.M."/>
        </authorList>
    </citation>
    <scope>NUCLEOTIDE SEQUENCE [LARGE SCALE GENOMIC DNA]</scope>
    <source>
        <strain evidence="4 5">KB10</strain>
    </source>
</reference>
<dbReference type="InterPro" id="IPR003560">
    <property type="entry name" value="DHB_DH"/>
</dbReference>
<dbReference type="Proteomes" id="UP000077519">
    <property type="component" value="Unassembled WGS sequence"/>
</dbReference>
<evidence type="ECO:0000256" key="2">
    <source>
        <dbReference type="ARBA" id="ARBA00023002"/>
    </source>
</evidence>
<dbReference type="InterPro" id="IPR036291">
    <property type="entry name" value="NAD(P)-bd_dom_sf"/>
</dbReference>
<dbReference type="GO" id="GO:0016616">
    <property type="term" value="F:oxidoreductase activity, acting on the CH-OH group of donors, NAD or NADP as acceptor"/>
    <property type="evidence" value="ECO:0007669"/>
    <property type="project" value="TreeGrafter"/>
</dbReference>
<gene>
    <name evidence="4" type="ORF">A3K89_04245</name>
</gene>
<dbReference type="FunFam" id="3.40.50.720:FF:000084">
    <property type="entry name" value="Short-chain dehydrogenase reductase"/>
    <property type="match status" value="1"/>
</dbReference>